<dbReference type="SMART" id="SM00389">
    <property type="entry name" value="HOX"/>
    <property type="match status" value="1"/>
</dbReference>
<evidence type="ECO:0000259" key="7">
    <source>
        <dbReference type="PROSITE" id="PS50071"/>
    </source>
</evidence>
<dbReference type="SMART" id="SM00571">
    <property type="entry name" value="DDT"/>
    <property type="match status" value="1"/>
</dbReference>
<dbReference type="InterPro" id="IPR044977">
    <property type="entry name" value="RLT1-3"/>
</dbReference>
<dbReference type="PROSITE" id="PS51913">
    <property type="entry name" value="HTH_HARE"/>
    <property type="match status" value="1"/>
</dbReference>
<feature type="compositionally biased region" description="Polar residues" evidence="6">
    <location>
        <begin position="1494"/>
        <end position="1506"/>
    </location>
</feature>
<comment type="subcellular location">
    <subcellularLocation>
        <location evidence="1 4 5">Nucleus</location>
    </subcellularLocation>
</comment>
<dbReference type="PANTHER" id="PTHR36968">
    <property type="entry name" value="HOMEOBOX-DDT DOMAIN PROTEIN RLT2"/>
    <property type="match status" value="1"/>
</dbReference>
<dbReference type="GO" id="GO:0005634">
    <property type="term" value="C:nucleus"/>
    <property type="evidence" value="ECO:0007669"/>
    <property type="project" value="UniProtKB-SubCell"/>
</dbReference>
<dbReference type="SUPFAM" id="SSF46689">
    <property type="entry name" value="Homeodomain-like"/>
    <property type="match status" value="1"/>
</dbReference>
<feature type="domain" description="DDT" evidence="8">
    <location>
        <begin position="510"/>
        <end position="569"/>
    </location>
</feature>
<evidence type="ECO:0000259" key="8">
    <source>
        <dbReference type="PROSITE" id="PS50827"/>
    </source>
</evidence>
<evidence type="ECO:0000256" key="6">
    <source>
        <dbReference type="SAM" id="MobiDB-lite"/>
    </source>
</evidence>
<keyword evidence="2" id="KW-0804">Transcription</keyword>
<keyword evidence="4 5" id="KW-0238">DNA-binding</keyword>
<evidence type="ECO:0000313" key="11">
    <source>
        <dbReference type="Proteomes" id="UP001229421"/>
    </source>
</evidence>
<dbReference type="EMBL" id="JAUHHV010000005">
    <property type="protein sequence ID" value="KAK1422692.1"/>
    <property type="molecule type" value="Genomic_DNA"/>
</dbReference>
<feature type="region of interest" description="Disordered" evidence="6">
    <location>
        <begin position="94"/>
        <end position="153"/>
    </location>
</feature>
<gene>
    <name evidence="10" type="ORF">QVD17_17978</name>
</gene>
<keyword evidence="3 4" id="KW-0539">Nucleus</keyword>
<feature type="region of interest" description="Disordered" evidence="6">
    <location>
        <begin position="1361"/>
        <end position="1386"/>
    </location>
</feature>
<dbReference type="Pfam" id="PF05066">
    <property type="entry name" value="HARE-HTH"/>
    <property type="match status" value="1"/>
</dbReference>
<dbReference type="InterPro" id="IPR007759">
    <property type="entry name" value="Asxl_HARE-HTH"/>
</dbReference>
<evidence type="ECO:0000259" key="9">
    <source>
        <dbReference type="PROSITE" id="PS51913"/>
    </source>
</evidence>
<sequence>MDTGSEGESNKKMNDEIDGSKKPKRQMKTPYQLAILESTYASDMYPSEAVRAQLSESLGLTDRQLQMWFCHRRLKDKKEVSVKATVKGLVGERTELPKSSKQDMIAANCGGVGGGSDHGSRSRSRLESWSRSRSGSGSGSDSDADSDSSEFNEPLVHSRAYEMSQQKMMLRRIIDCVEAQLGEALREDGPALGMEFDELPPGAFGTPIVVKKHHGQTSRRSYDGNLLEQPLIKGEMAGLQEGVVPNINYEPYGAVSRLHDPSVGYASDQRLVLQNGQMPPPYVASGHYKGVSLPMQKGEMGHISPINDNDFIQPNEEVMQMWRKRKSEDGGRDGQSAKRMMKELEKNNMLRKKKEEQMKKEMEKQDRERRKEEERMMRERQRLEEKFQREERREIERREKFLQKESIKAERRRQKEELRREKEAIKMKAAIEKAAARKIAKESMELIEDERLELLELAASHKGLSSIVLLDYDTLQNLDSFRDHLCLFPPKSVQGRLKSPFSVRPWIDSEENIGNLFMVWRFCMTFADILGLWPFTLDEFIQALHDYDSRLLGEVHIALLKLIIRDIEDVARTPSGGPGTNQYTVANPEGGHPHIVEGAYMWGFDIRNWLKHLNPLTWPEILRQFALSAGFGPQLKKNKGKRSCMPENDEGKGCEDVITMLRNGSAAENAATLMQGKGTRLQKKSRHRMTPGTLKFAAYHALCLEGSKGLNVLELAEKIQKMGLRDLTTSKTPDASISVALSRDQILFERIAPSTYCVRPAYRKDPATADEVISLAKEKIQSYTNGILSGGVGVDDVEKDEGYESEGQEIDDFGTSSTLKDTNFYNEDVQTSVCEDVDVGLKADVENAGIGVRSINQESTEIDERKLGEPWVQGLTEGEYSDLCVEDRLNALVALIGIANEGNIIRAVLEDRLDAAMSARKQMWAESQLDKKRMKEEFIIKYQDSSFMAATEGSQSPLIPVIDNKIEGHQQTGQVHNNGNNTAERSRLQLKAFIGHKAEEMYVYRSLPLGQDRRRNRYWQFVASNSRHDPGAGRIFVELQNGCWRLIDSEEAFDALISSLDTRGSRESYLHIMLQKIESPFKENIRRNTNTSGASTSDSLDSSPFKIEFGSNEMEIKNALERYQDLEKWMWKECLYSSNMSAMAHGKRPCTPLHGICDSCHTSYCYEKAICPRCYRPFSTFGDKLCYPELNIQDNVHKANDPNEWDITQPIRIRLIKSLLTFLEASVPGEALQSSWTENSRNTWGSKLHDSSSPADLLEVVTWFENAIKRDYLSLDFETTEELLGTLGKSERFDSGSVRVLPWIPQTTAAVSLRLFELDGLISYTPEQRAERNKAHESNDVAAENGPLKFTFLKNIGKTLNTDQSKPTKLPRGGGGRSRGGGKLQKRMAGIPVSASKQNRRAIVTTSQVIKQETHETSRRTVEERKIETYQEEPVRNFNDEEWIHEPIDKMETDNPMFHVSEEDTSESDDDDDGEGNQVGFEMENGESSGYGIANNQSRWGETQISDDYGFENVGEDEEILNDGRNFKVEDSDSDSFGSDEYSD</sequence>
<comment type="caution">
    <text evidence="10">The sequence shown here is derived from an EMBL/GenBank/DDBJ whole genome shotgun (WGS) entry which is preliminary data.</text>
</comment>
<dbReference type="CDD" id="cd00086">
    <property type="entry name" value="homeodomain"/>
    <property type="match status" value="1"/>
</dbReference>
<dbReference type="InterPro" id="IPR001356">
    <property type="entry name" value="HD"/>
</dbReference>
<dbReference type="InterPro" id="IPR028941">
    <property type="entry name" value="WHIM2_dom"/>
</dbReference>
<feature type="region of interest" description="Disordered" evidence="6">
    <location>
        <begin position="343"/>
        <end position="380"/>
    </location>
</feature>
<keyword evidence="4 5" id="KW-0371">Homeobox</keyword>
<dbReference type="InterPro" id="IPR018501">
    <property type="entry name" value="DDT_dom"/>
</dbReference>
<feature type="compositionally biased region" description="Low complexity" evidence="6">
    <location>
        <begin position="1535"/>
        <end position="1544"/>
    </location>
</feature>
<feature type="region of interest" description="Disordered" evidence="6">
    <location>
        <begin position="1"/>
        <end position="30"/>
    </location>
</feature>
<feature type="compositionally biased region" description="Low complexity" evidence="6">
    <location>
        <begin position="131"/>
        <end position="141"/>
    </location>
</feature>
<dbReference type="Pfam" id="PF00046">
    <property type="entry name" value="Homeodomain"/>
    <property type="match status" value="1"/>
</dbReference>
<feature type="compositionally biased region" description="Gly residues" evidence="6">
    <location>
        <begin position="1372"/>
        <end position="1383"/>
    </location>
</feature>
<dbReference type="Pfam" id="PF15613">
    <property type="entry name" value="WSD"/>
    <property type="match status" value="1"/>
</dbReference>
<dbReference type="InterPro" id="IPR009057">
    <property type="entry name" value="Homeodomain-like_sf"/>
</dbReference>
<evidence type="ECO:0000256" key="5">
    <source>
        <dbReference type="RuleBase" id="RU000682"/>
    </source>
</evidence>
<feature type="compositionally biased region" description="Acidic residues" evidence="6">
    <location>
        <begin position="1463"/>
        <end position="1475"/>
    </location>
</feature>
<dbReference type="GO" id="GO:0003677">
    <property type="term" value="F:DNA binding"/>
    <property type="evidence" value="ECO:0007669"/>
    <property type="project" value="UniProtKB-UniRule"/>
</dbReference>
<dbReference type="GO" id="GO:0006357">
    <property type="term" value="P:regulation of transcription by RNA polymerase II"/>
    <property type="evidence" value="ECO:0007669"/>
    <property type="project" value="InterPro"/>
</dbReference>
<dbReference type="InterPro" id="IPR028942">
    <property type="entry name" value="WHIM1_dom"/>
</dbReference>
<name>A0AAD8KGP1_TARER</name>
<dbReference type="PROSITE" id="PS50071">
    <property type="entry name" value="HOMEOBOX_2"/>
    <property type="match status" value="1"/>
</dbReference>
<keyword evidence="11" id="KW-1185">Reference proteome</keyword>
<feature type="domain" description="Homeobox" evidence="7">
    <location>
        <begin position="19"/>
        <end position="79"/>
    </location>
</feature>
<evidence type="ECO:0000256" key="1">
    <source>
        <dbReference type="ARBA" id="ARBA00004123"/>
    </source>
</evidence>
<feature type="DNA-binding region" description="Homeobox" evidence="4">
    <location>
        <begin position="21"/>
        <end position="80"/>
    </location>
</feature>
<organism evidence="10 11">
    <name type="scientific">Tagetes erecta</name>
    <name type="common">African marigold</name>
    <dbReference type="NCBI Taxonomy" id="13708"/>
    <lineage>
        <taxon>Eukaryota</taxon>
        <taxon>Viridiplantae</taxon>
        <taxon>Streptophyta</taxon>
        <taxon>Embryophyta</taxon>
        <taxon>Tracheophyta</taxon>
        <taxon>Spermatophyta</taxon>
        <taxon>Magnoliopsida</taxon>
        <taxon>eudicotyledons</taxon>
        <taxon>Gunneridae</taxon>
        <taxon>Pentapetalae</taxon>
        <taxon>asterids</taxon>
        <taxon>campanulids</taxon>
        <taxon>Asterales</taxon>
        <taxon>Asteraceae</taxon>
        <taxon>Asteroideae</taxon>
        <taxon>Heliantheae alliance</taxon>
        <taxon>Tageteae</taxon>
        <taxon>Tagetes</taxon>
    </lineage>
</organism>
<evidence type="ECO:0000256" key="4">
    <source>
        <dbReference type="PROSITE-ProRule" id="PRU00108"/>
    </source>
</evidence>
<reference evidence="10" key="1">
    <citation type="journal article" date="2023" name="bioRxiv">
        <title>Improved chromosome-level genome assembly for marigold (Tagetes erecta).</title>
        <authorList>
            <person name="Jiang F."/>
            <person name="Yuan L."/>
            <person name="Wang S."/>
            <person name="Wang H."/>
            <person name="Xu D."/>
            <person name="Wang A."/>
            <person name="Fan W."/>
        </authorList>
    </citation>
    <scope>NUCLEOTIDE SEQUENCE</scope>
    <source>
        <strain evidence="10">WSJ</strain>
        <tissue evidence="10">Leaf</tissue>
    </source>
</reference>
<proteinExistence type="predicted"/>
<evidence type="ECO:0000256" key="2">
    <source>
        <dbReference type="ARBA" id="ARBA00023163"/>
    </source>
</evidence>
<feature type="region of interest" description="Disordered" evidence="6">
    <location>
        <begin position="1461"/>
        <end position="1544"/>
    </location>
</feature>
<protein>
    <submittedName>
        <fullName evidence="10">Uncharacterized protein</fullName>
    </submittedName>
</protein>
<dbReference type="Proteomes" id="UP001229421">
    <property type="component" value="Unassembled WGS sequence"/>
</dbReference>
<accession>A0AAD8KGP1</accession>
<dbReference type="Pfam" id="PF15612">
    <property type="entry name" value="WHIM1"/>
    <property type="match status" value="1"/>
</dbReference>
<dbReference type="Gene3D" id="1.10.10.60">
    <property type="entry name" value="Homeodomain-like"/>
    <property type="match status" value="1"/>
</dbReference>
<evidence type="ECO:0000256" key="3">
    <source>
        <dbReference type="ARBA" id="ARBA00023242"/>
    </source>
</evidence>
<feature type="compositionally biased region" description="Basic and acidic residues" evidence="6">
    <location>
        <begin position="118"/>
        <end position="130"/>
    </location>
</feature>
<evidence type="ECO:0000313" key="10">
    <source>
        <dbReference type="EMBL" id="KAK1422692.1"/>
    </source>
</evidence>
<dbReference type="PANTHER" id="PTHR36968:SF13">
    <property type="entry name" value="HOMEOBOX-DDT DOMAIN PROTEIN RLT1"/>
    <property type="match status" value="1"/>
</dbReference>
<feature type="domain" description="HTH HARE-type" evidence="9">
    <location>
        <begin position="692"/>
        <end position="761"/>
    </location>
</feature>
<dbReference type="Pfam" id="PF02791">
    <property type="entry name" value="DDT"/>
    <property type="match status" value="1"/>
</dbReference>
<dbReference type="PROSITE" id="PS50827">
    <property type="entry name" value="DDT"/>
    <property type="match status" value="1"/>
</dbReference>
<feature type="compositionally biased region" description="Basic and acidic residues" evidence="6">
    <location>
        <begin position="8"/>
        <end position="21"/>
    </location>
</feature>